<gene>
    <name evidence="2" type="ORF">EDS130_LOCUS15152</name>
</gene>
<reference evidence="2" key="1">
    <citation type="submission" date="2021-02" db="EMBL/GenBank/DDBJ databases">
        <authorList>
            <person name="Nowell W R."/>
        </authorList>
    </citation>
    <scope>NUCLEOTIDE SEQUENCE</scope>
</reference>
<comment type="caution">
    <text evidence="2">The sequence shown here is derived from an EMBL/GenBank/DDBJ whole genome shotgun (WGS) entry which is preliminary data.</text>
</comment>
<protein>
    <submittedName>
        <fullName evidence="2">Uncharacterized protein</fullName>
    </submittedName>
</protein>
<dbReference type="Proteomes" id="UP000663852">
    <property type="component" value="Unassembled WGS sequence"/>
</dbReference>
<feature type="compositionally biased region" description="Basic and acidic residues" evidence="1">
    <location>
        <begin position="152"/>
        <end position="166"/>
    </location>
</feature>
<dbReference type="EMBL" id="CAJNOJ010000063">
    <property type="protein sequence ID" value="CAF1006331.1"/>
    <property type="molecule type" value="Genomic_DNA"/>
</dbReference>
<sequence length="166" mass="18643">MEKKLEKMAQQLRTQTRRNKILLWGIPSVVLGRSFRRLDPLKSEPVPVQLFSIPAQFSPIPAGSVSPELHRKYPISSWPFPARRTPKTPLSSTKSGWSWMSFGGNQQTKQTVSPPNSPSSSLDLSHITSRLMVMKTPRETPSNTSSRSTADLARKLVDKNYPNSDK</sequence>
<organism evidence="2 3">
    <name type="scientific">Adineta ricciae</name>
    <name type="common">Rotifer</name>
    <dbReference type="NCBI Taxonomy" id="249248"/>
    <lineage>
        <taxon>Eukaryota</taxon>
        <taxon>Metazoa</taxon>
        <taxon>Spiralia</taxon>
        <taxon>Gnathifera</taxon>
        <taxon>Rotifera</taxon>
        <taxon>Eurotatoria</taxon>
        <taxon>Bdelloidea</taxon>
        <taxon>Adinetida</taxon>
        <taxon>Adinetidae</taxon>
        <taxon>Adineta</taxon>
    </lineage>
</organism>
<proteinExistence type="predicted"/>
<evidence type="ECO:0000313" key="2">
    <source>
        <dbReference type="EMBL" id="CAF1006331.1"/>
    </source>
</evidence>
<evidence type="ECO:0000313" key="3">
    <source>
        <dbReference type="Proteomes" id="UP000663852"/>
    </source>
</evidence>
<feature type="compositionally biased region" description="Polar residues" evidence="1">
    <location>
        <begin position="88"/>
        <end position="112"/>
    </location>
</feature>
<accession>A0A814H9X7</accession>
<dbReference type="AlphaFoldDB" id="A0A814H9X7"/>
<feature type="compositionally biased region" description="Polar residues" evidence="1">
    <location>
        <begin position="139"/>
        <end position="149"/>
    </location>
</feature>
<feature type="region of interest" description="Disordered" evidence="1">
    <location>
        <begin position="81"/>
        <end position="166"/>
    </location>
</feature>
<name>A0A814H9X7_ADIRI</name>
<evidence type="ECO:0000256" key="1">
    <source>
        <dbReference type="SAM" id="MobiDB-lite"/>
    </source>
</evidence>